<dbReference type="Proteomes" id="UP000094580">
    <property type="component" value="Unassembled WGS sequence"/>
</dbReference>
<evidence type="ECO:0000256" key="2">
    <source>
        <dbReference type="SAM" id="Phobius"/>
    </source>
</evidence>
<feature type="transmembrane region" description="Helical" evidence="2">
    <location>
        <begin position="351"/>
        <end position="372"/>
    </location>
</feature>
<evidence type="ECO:0000313" key="4">
    <source>
        <dbReference type="EMBL" id="ODG90470.1"/>
    </source>
</evidence>
<sequence length="406" mass="45304">MNNSIFYLPKNRFSRAFPLVFCFLIFFSTSFRTAEAHSLSASYTTLNLLKSKTTMNFALDEVSVMELTGGDVNKNGMLDPDEFEAIKNKIESTLQSNLILKMNGEKQNWTKVNKLELNRKGDATQLILEVDYPAIQPSQSISLADHLYENDKNTSTTYVDLLKVNYGKENSTAALSDQSRAWSMILSDSAYEGLSNHPNNIQPAQQQQQAVIKKESNSDSSTNTSSKGWVTFLKLGMNHILTGYDHLLFLLSLLIARQSFKQFAKVITAFTVAHSLTLTLTVLGIISIPSYIVEPAIALSICYVAIENIFRKNIGHRWVLTFIFGLIHGMGFADLLTAMHLSKSELAADLVSFNLGIEVVQLSIVLLLLPLLTQLHRSKYSRNAIISTSTIAFILGGIWLFERVIS</sequence>
<feature type="transmembrane region" description="Helical" evidence="2">
    <location>
        <begin position="288"/>
        <end position="306"/>
    </location>
</feature>
<name>A0ABX2ZL61_9BACI</name>
<protein>
    <submittedName>
        <fullName evidence="4">Uncharacterized protein</fullName>
    </submittedName>
</protein>
<keyword evidence="3" id="KW-0732">Signal</keyword>
<keyword evidence="2" id="KW-0472">Membrane</keyword>
<dbReference type="PROSITE" id="PS00018">
    <property type="entry name" value="EF_HAND_1"/>
    <property type="match status" value="1"/>
</dbReference>
<feature type="signal peptide" evidence="3">
    <location>
        <begin position="1"/>
        <end position="33"/>
    </location>
</feature>
<gene>
    <name evidence="4" type="ORF">BED47_11365</name>
</gene>
<dbReference type="InterPro" id="IPR032809">
    <property type="entry name" value="Put_HupE_UreJ"/>
</dbReference>
<organism evidence="4 5">
    <name type="scientific">Gottfriedia luciferensis</name>
    <dbReference type="NCBI Taxonomy" id="178774"/>
    <lineage>
        <taxon>Bacteria</taxon>
        <taxon>Bacillati</taxon>
        <taxon>Bacillota</taxon>
        <taxon>Bacilli</taxon>
        <taxon>Bacillales</taxon>
        <taxon>Bacillaceae</taxon>
        <taxon>Gottfriedia</taxon>
    </lineage>
</organism>
<proteinExistence type="predicted"/>
<accession>A0ABX2ZL61</accession>
<keyword evidence="5" id="KW-1185">Reference proteome</keyword>
<comment type="caution">
    <text evidence="4">The sequence shown here is derived from an EMBL/GenBank/DDBJ whole genome shotgun (WGS) entry which is preliminary data.</text>
</comment>
<evidence type="ECO:0000313" key="5">
    <source>
        <dbReference type="Proteomes" id="UP000094580"/>
    </source>
</evidence>
<dbReference type="Pfam" id="PF13795">
    <property type="entry name" value="HupE_UreJ_2"/>
    <property type="match status" value="1"/>
</dbReference>
<dbReference type="InterPro" id="IPR018247">
    <property type="entry name" value="EF_Hand_1_Ca_BS"/>
</dbReference>
<evidence type="ECO:0000256" key="1">
    <source>
        <dbReference type="SAM" id="MobiDB-lite"/>
    </source>
</evidence>
<feature type="transmembrane region" description="Helical" evidence="2">
    <location>
        <begin position="318"/>
        <end position="339"/>
    </location>
</feature>
<feature type="transmembrane region" description="Helical" evidence="2">
    <location>
        <begin position="263"/>
        <end position="282"/>
    </location>
</feature>
<dbReference type="EMBL" id="MDKC01000034">
    <property type="protein sequence ID" value="ODG90470.1"/>
    <property type="molecule type" value="Genomic_DNA"/>
</dbReference>
<evidence type="ECO:0000256" key="3">
    <source>
        <dbReference type="SAM" id="SignalP"/>
    </source>
</evidence>
<keyword evidence="2" id="KW-1133">Transmembrane helix</keyword>
<reference evidence="4 5" key="1">
    <citation type="submission" date="2016-07" db="EMBL/GenBank/DDBJ databases">
        <authorList>
            <person name="Townsley L."/>
            <person name="Shank E.A."/>
        </authorList>
    </citation>
    <scope>NUCLEOTIDE SEQUENCE [LARGE SCALE GENOMIC DNA]</scope>
    <source>
        <strain evidence="4 5">CH01</strain>
    </source>
</reference>
<keyword evidence="2" id="KW-0812">Transmembrane</keyword>
<feature type="region of interest" description="Disordered" evidence="1">
    <location>
        <begin position="196"/>
        <end position="225"/>
    </location>
</feature>
<feature type="transmembrane region" description="Helical" evidence="2">
    <location>
        <begin position="384"/>
        <end position="401"/>
    </location>
</feature>
<feature type="chain" id="PRO_5045500834" evidence="3">
    <location>
        <begin position="34"/>
        <end position="406"/>
    </location>
</feature>
<dbReference type="RefSeq" id="WP_069034887.1">
    <property type="nucleotide sequence ID" value="NZ_MDKC01000034.1"/>
</dbReference>